<sequence>CPSYFAWIHEDLAPWSESGITREHLDEARRKGDFRLVIVDGKLYFERIQECIQTRDEITLQGLLLLLEKFPGMIPDMEMVFVCNDFPQVPKDEYRSKPPPPIFSYCTSRFGGHFDILFPDWSFWGWPQVKIRPWEQESVEIFEGANETDWFEREAIAYWKGNLWVMTPVREELLQCNNTQYNVVVYYLVRIHANGDEVFTFFFNSQDWAKEEAEGFKTSSLSKQCHTRYKVYAEGRGWSASLKYLISCGSTILHIQPDFWEFFARSWLPYVEYWPISRENMCSSIKHAVDWGNAHPFEASAIGKRGQAFLKEQLTMDHVYSYMLHVMQAYAKLQRFKPEVPK</sequence>
<evidence type="ECO:0000256" key="2">
    <source>
        <dbReference type="ARBA" id="ARBA00022679"/>
    </source>
</evidence>
<evidence type="ECO:0000313" key="4">
    <source>
        <dbReference type="EMBL" id="EFJ17605.1"/>
    </source>
</evidence>
<dbReference type="EMBL" id="GL377613">
    <property type="protein sequence ID" value="EFJ17605.1"/>
    <property type="molecule type" value="Genomic_DNA"/>
</dbReference>
<reference evidence="4 5" key="1">
    <citation type="journal article" date="2011" name="Science">
        <title>The Selaginella genome identifies genetic changes associated with the evolution of vascular plants.</title>
        <authorList>
            <person name="Banks J.A."/>
            <person name="Nishiyama T."/>
            <person name="Hasebe M."/>
            <person name="Bowman J.L."/>
            <person name="Gribskov M."/>
            <person name="dePamphilis C."/>
            <person name="Albert V.A."/>
            <person name="Aono N."/>
            <person name="Aoyama T."/>
            <person name="Ambrose B.A."/>
            <person name="Ashton N.W."/>
            <person name="Axtell M.J."/>
            <person name="Barker E."/>
            <person name="Barker M.S."/>
            <person name="Bennetzen J.L."/>
            <person name="Bonawitz N.D."/>
            <person name="Chapple C."/>
            <person name="Cheng C."/>
            <person name="Correa L.G."/>
            <person name="Dacre M."/>
            <person name="DeBarry J."/>
            <person name="Dreyer I."/>
            <person name="Elias M."/>
            <person name="Engstrom E.M."/>
            <person name="Estelle M."/>
            <person name="Feng L."/>
            <person name="Finet C."/>
            <person name="Floyd S.K."/>
            <person name="Frommer W.B."/>
            <person name="Fujita T."/>
            <person name="Gramzow L."/>
            <person name="Gutensohn M."/>
            <person name="Harholt J."/>
            <person name="Hattori M."/>
            <person name="Heyl A."/>
            <person name="Hirai T."/>
            <person name="Hiwatashi Y."/>
            <person name="Ishikawa M."/>
            <person name="Iwata M."/>
            <person name="Karol K.G."/>
            <person name="Koehler B."/>
            <person name="Kolukisaoglu U."/>
            <person name="Kubo M."/>
            <person name="Kurata T."/>
            <person name="Lalonde S."/>
            <person name="Li K."/>
            <person name="Li Y."/>
            <person name="Litt A."/>
            <person name="Lyons E."/>
            <person name="Manning G."/>
            <person name="Maruyama T."/>
            <person name="Michael T.P."/>
            <person name="Mikami K."/>
            <person name="Miyazaki S."/>
            <person name="Morinaga S."/>
            <person name="Murata T."/>
            <person name="Mueller-Roeber B."/>
            <person name="Nelson D.R."/>
            <person name="Obara M."/>
            <person name="Oguri Y."/>
            <person name="Olmstead R.G."/>
            <person name="Onodera N."/>
            <person name="Petersen B.L."/>
            <person name="Pils B."/>
            <person name="Prigge M."/>
            <person name="Rensing S.A."/>
            <person name="Riano-Pachon D.M."/>
            <person name="Roberts A.W."/>
            <person name="Sato Y."/>
            <person name="Scheller H.V."/>
            <person name="Schulz B."/>
            <person name="Schulz C."/>
            <person name="Shakirov E.V."/>
            <person name="Shibagaki N."/>
            <person name="Shinohara N."/>
            <person name="Shippen D.E."/>
            <person name="Soerensen I."/>
            <person name="Sotooka R."/>
            <person name="Sugimoto N."/>
            <person name="Sugita M."/>
            <person name="Sumikawa N."/>
            <person name="Tanurdzic M."/>
            <person name="Theissen G."/>
            <person name="Ulvskov P."/>
            <person name="Wakazuki S."/>
            <person name="Weng J.K."/>
            <person name="Willats W.W."/>
            <person name="Wipf D."/>
            <person name="Wolf P.G."/>
            <person name="Yang L."/>
            <person name="Zimmer A.D."/>
            <person name="Zhu Q."/>
            <person name="Mitros T."/>
            <person name="Hellsten U."/>
            <person name="Loque D."/>
            <person name="Otillar R."/>
            <person name="Salamov A."/>
            <person name="Schmutz J."/>
            <person name="Shapiro H."/>
            <person name="Lindquist E."/>
            <person name="Lucas S."/>
            <person name="Rokhsar D."/>
            <person name="Grigoriev I.V."/>
        </authorList>
    </citation>
    <scope>NUCLEOTIDE SEQUENCE [LARGE SCALE GENOMIC DNA]</scope>
</reference>
<evidence type="ECO:0000256" key="1">
    <source>
        <dbReference type="ARBA" id="ARBA00010118"/>
    </source>
</evidence>
<name>D8SDD6_SELML</name>
<organism evidence="5">
    <name type="scientific">Selaginella moellendorffii</name>
    <name type="common">Spikemoss</name>
    <dbReference type="NCBI Taxonomy" id="88036"/>
    <lineage>
        <taxon>Eukaryota</taxon>
        <taxon>Viridiplantae</taxon>
        <taxon>Streptophyta</taxon>
        <taxon>Embryophyta</taxon>
        <taxon>Tracheophyta</taxon>
        <taxon>Lycopodiopsida</taxon>
        <taxon>Selaginellales</taxon>
        <taxon>Selaginellaceae</taxon>
        <taxon>Selaginella</taxon>
    </lineage>
</organism>
<accession>D8SDD6</accession>
<protein>
    <recommendedName>
        <fullName evidence="3">Glycosyl transferase CAP10 domain-containing protein</fullName>
    </recommendedName>
</protein>
<gene>
    <name evidence="4" type="ORF">SELMODRAFT_53169</name>
</gene>
<dbReference type="InParanoid" id="D8SDD6"/>
<dbReference type="Gramene" id="EFJ17605">
    <property type="protein sequence ID" value="EFJ17605"/>
    <property type="gene ID" value="SELMODRAFT_53169"/>
</dbReference>
<feature type="non-terminal residue" evidence="4">
    <location>
        <position position="342"/>
    </location>
</feature>
<evidence type="ECO:0000313" key="5">
    <source>
        <dbReference type="Proteomes" id="UP000001514"/>
    </source>
</evidence>
<dbReference type="InterPro" id="IPR051091">
    <property type="entry name" value="O-Glucosyltr/Glycosyltrsf_90"/>
</dbReference>
<evidence type="ECO:0000259" key="3">
    <source>
        <dbReference type="SMART" id="SM00672"/>
    </source>
</evidence>
<dbReference type="PANTHER" id="PTHR12203">
    <property type="entry name" value="KDEL LYS-ASP-GLU-LEU CONTAINING - RELATED"/>
    <property type="match status" value="1"/>
</dbReference>
<feature type="domain" description="Glycosyl transferase CAP10" evidence="3">
    <location>
        <begin position="73"/>
        <end position="337"/>
    </location>
</feature>
<comment type="similarity">
    <text evidence="1">Belongs to the glycosyltransferase 90 family.</text>
</comment>
<keyword evidence="2" id="KW-0808">Transferase</keyword>
<dbReference type="PANTHER" id="PTHR12203:SF35">
    <property type="entry name" value="PROTEIN O-GLUCOSYLTRANSFERASE 1"/>
    <property type="match status" value="1"/>
</dbReference>
<dbReference type="eggNOG" id="KOG2458">
    <property type="taxonomic scope" value="Eukaryota"/>
</dbReference>
<dbReference type="GO" id="GO:0016740">
    <property type="term" value="F:transferase activity"/>
    <property type="evidence" value="ECO:0007669"/>
    <property type="project" value="UniProtKB-KW"/>
</dbReference>
<proteinExistence type="inferred from homology"/>
<dbReference type="Proteomes" id="UP000001514">
    <property type="component" value="Unassembled WGS sequence"/>
</dbReference>
<dbReference type="KEGG" id="smo:SELMODRAFT_53169"/>
<dbReference type="SMART" id="SM00672">
    <property type="entry name" value="CAP10"/>
    <property type="match status" value="1"/>
</dbReference>
<dbReference type="HOGENOM" id="CLU_027109_0_0_1"/>
<dbReference type="AlphaFoldDB" id="D8SDD6"/>
<dbReference type="InterPro" id="IPR006598">
    <property type="entry name" value="CAP10"/>
</dbReference>
<feature type="non-terminal residue" evidence="4">
    <location>
        <position position="1"/>
    </location>
</feature>
<dbReference type="Pfam" id="PF05686">
    <property type="entry name" value="Glyco_transf_90"/>
    <property type="match status" value="1"/>
</dbReference>
<keyword evidence="5" id="KW-1185">Reference proteome</keyword>